<name>A0A4S5E9T3_9MICC</name>
<dbReference type="EMBL" id="SSWH01000001">
    <property type="protein sequence ID" value="THJ68352.1"/>
    <property type="molecule type" value="Genomic_DNA"/>
</dbReference>
<proteinExistence type="predicted"/>
<feature type="transmembrane region" description="Helical" evidence="1">
    <location>
        <begin position="53"/>
        <end position="71"/>
    </location>
</feature>
<evidence type="ECO:0000313" key="2">
    <source>
        <dbReference type="EMBL" id="THJ68352.1"/>
    </source>
</evidence>
<protein>
    <submittedName>
        <fullName evidence="2">Uncharacterized protein</fullName>
    </submittedName>
</protein>
<keyword evidence="1" id="KW-1133">Transmembrane helix</keyword>
<keyword evidence="1" id="KW-0812">Transmembrane</keyword>
<evidence type="ECO:0000313" key="3">
    <source>
        <dbReference type="Proteomes" id="UP000305233"/>
    </source>
</evidence>
<dbReference type="Proteomes" id="UP000305233">
    <property type="component" value="Unassembled WGS sequence"/>
</dbReference>
<reference evidence="2 3" key="1">
    <citation type="submission" date="2019-04" db="EMBL/GenBank/DDBJ databases">
        <authorList>
            <person name="Liu Q."/>
            <person name="Xin Y.-H."/>
        </authorList>
    </citation>
    <scope>NUCLEOTIDE SEQUENCE [LARGE SCALE GENOMIC DNA]</scope>
    <source>
        <strain evidence="2 3">AM23</strain>
    </source>
</reference>
<feature type="transmembrane region" description="Helical" evidence="1">
    <location>
        <begin position="137"/>
        <end position="160"/>
    </location>
</feature>
<evidence type="ECO:0000256" key="1">
    <source>
        <dbReference type="SAM" id="Phobius"/>
    </source>
</evidence>
<feature type="transmembrane region" description="Helical" evidence="1">
    <location>
        <begin position="77"/>
        <end position="100"/>
    </location>
</feature>
<feature type="transmembrane region" description="Helical" evidence="1">
    <location>
        <begin position="105"/>
        <end position="125"/>
    </location>
</feature>
<comment type="caution">
    <text evidence="2">The sequence shown here is derived from an EMBL/GenBank/DDBJ whole genome shotgun (WGS) entry which is preliminary data.</text>
</comment>
<sequence>MMEDQHSPALRQGVDFRGTPNATERVTEHLRPGKKRAPLLRYIRINLPRTTRLLLLFVIAVIGMASATIALSDYEPFPFAAPLLWCVVVAAVIFVAVGLLTKNRIWTAGLGIAAASTLIYVGGILGDAPYVWNGASITLAAVWNITLFASLGYALLYWALRYGMIVAAPDDQHFMD</sequence>
<dbReference type="OrthoDB" id="6164367at2"/>
<keyword evidence="3" id="KW-1185">Reference proteome</keyword>
<accession>A0A4S5E9T3</accession>
<gene>
    <name evidence="2" type="ORF">E8P82_00050</name>
</gene>
<dbReference type="AlphaFoldDB" id="A0A4S5E9T3"/>
<keyword evidence="1" id="KW-0472">Membrane</keyword>
<organism evidence="2 3">
    <name type="scientific">Arthrobacter echini</name>
    <dbReference type="NCBI Taxonomy" id="1529066"/>
    <lineage>
        <taxon>Bacteria</taxon>
        <taxon>Bacillati</taxon>
        <taxon>Actinomycetota</taxon>
        <taxon>Actinomycetes</taxon>
        <taxon>Micrococcales</taxon>
        <taxon>Micrococcaceae</taxon>
        <taxon>Arthrobacter</taxon>
    </lineage>
</organism>
<dbReference type="RefSeq" id="WP_136452455.1">
    <property type="nucleotide sequence ID" value="NZ_SSWH01000001.1"/>
</dbReference>